<dbReference type="PANTHER" id="PTHR43297:SF14">
    <property type="entry name" value="ATPASE AAA-TYPE CORE DOMAIN-CONTAINING PROTEIN"/>
    <property type="match status" value="1"/>
</dbReference>
<feature type="domain" description="ABC transporter" evidence="11">
    <location>
        <begin position="26"/>
        <end position="276"/>
    </location>
</feature>
<dbReference type="SMART" id="SM00382">
    <property type="entry name" value="AAA"/>
    <property type="match status" value="1"/>
</dbReference>
<comment type="subcellular location">
    <subcellularLocation>
        <location evidence="1">Cell inner membrane</location>
        <topology evidence="1">Peripheral membrane protein</topology>
    </subcellularLocation>
</comment>
<dbReference type="InterPro" id="IPR050388">
    <property type="entry name" value="ABC_Ni/Peptide_Import"/>
</dbReference>
<dbReference type="Gene3D" id="3.40.50.300">
    <property type="entry name" value="P-loop containing nucleotide triphosphate hydrolases"/>
    <property type="match status" value="1"/>
</dbReference>
<dbReference type="InterPro" id="IPR027417">
    <property type="entry name" value="P-loop_NTPase"/>
</dbReference>
<keyword evidence="7 12" id="KW-0067">ATP-binding</keyword>
<dbReference type="NCBIfam" id="TIGR01727">
    <property type="entry name" value="oligo_HPY"/>
    <property type="match status" value="1"/>
</dbReference>
<keyword evidence="6" id="KW-0547">Nucleotide-binding</keyword>
<dbReference type="InterPro" id="IPR003439">
    <property type="entry name" value="ABC_transporter-like_ATP-bd"/>
</dbReference>
<evidence type="ECO:0000256" key="10">
    <source>
        <dbReference type="SAM" id="MobiDB-lite"/>
    </source>
</evidence>
<evidence type="ECO:0000256" key="7">
    <source>
        <dbReference type="ARBA" id="ARBA00022840"/>
    </source>
</evidence>
<keyword evidence="9" id="KW-0472">Membrane</keyword>
<dbReference type="PROSITE" id="PS50893">
    <property type="entry name" value="ABC_TRANSPORTER_2"/>
    <property type="match status" value="1"/>
</dbReference>
<feature type="region of interest" description="Disordered" evidence="10">
    <location>
        <begin position="1"/>
        <end position="21"/>
    </location>
</feature>
<evidence type="ECO:0000256" key="2">
    <source>
        <dbReference type="ARBA" id="ARBA00005417"/>
    </source>
</evidence>
<evidence type="ECO:0000256" key="3">
    <source>
        <dbReference type="ARBA" id="ARBA00022448"/>
    </source>
</evidence>
<evidence type="ECO:0000256" key="8">
    <source>
        <dbReference type="ARBA" id="ARBA00022967"/>
    </source>
</evidence>
<sequence>MNARMEAIPEADRGEQRGVHKGGPVLEVESLSLEFRSRGRVAEVLSQVSFELRAGETLCLVGESGCGKSMTALAIMRLIPELGRIGAGRVRLSGADLALHDDEAMRRVRGNKISMIFQEPMTALNPVYTVGDQIAEPLRLHQGLSKAEARTRAIGMLKSVGIPVPERRVDDYPHQMSGGMRQRVMIAIALACDPDVLIADEPTTALDVTVQAQIFDLLRDQQARRGTAMLLITHDMGAVSEMADRVVVMYGGRVVEQGGVRQILTQPSHPYTQGLIACLPELDREPDDVRPDLPEIPGVVPSVWDRGVGCPFLDRCGQSLARCRSEFPPLTSVAHGQDVACWLYQEAS</sequence>
<dbReference type="GO" id="GO:0005886">
    <property type="term" value="C:plasma membrane"/>
    <property type="evidence" value="ECO:0007669"/>
    <property type="project" value="UniProtKB-SubCell"/>
</dbReference>
<evidence type="ECO:0000256" key="6">
    <source>
        <dbReference type="ARBA" id="ARBA00022741"/>
    </source>
</evidence>
<dbReference type="PROSITE" id="PS00211">
    <property type="entry name" value="ABC_TRANSPORTER_1"/>
    <property type="match status" value="1"/>
</dbReference>
<dbReference type="Pfam" id="PF00005">
    <property type="entry name" value="ABC_tran"/>
    <property type="match status" value="1"/>
</dbReference>
<comment type="similarity">
    <text evidence="2">Belongs to the ABC transporter superfamily.</text>
</comment>
<proteinExistence type="inferred from homology"/>
<dbReference type="GO" id="GO:0005524">
    <property type="term" value="F:ATP binding"/>
    <property type="evidence" value="ECO:0007669"/>
    <property type="project" value="UniProtKB-KW"/>
</dbReference>
<dbReference type="GO" id="GO:0055085">
    <property type="term" value="P:transmembrane transport"/>
    <property type="evidence" value="ECO:0007669"/>
    <property type="project" value="UniProtKB-ARBA"/>
</dbReference>
<dbReference type="PANTHER" id="PTHR43297">
    <property type="entry name" value="OLIGOPEPTIDE TRANSPORT ATP-BINDING PROTEIN APPD"/>
    <property type="match status" value="1"/>
</dbReference>
<reference evidence="12 13" key="1">
    <citation type="submission" date="2020-04" db="EMBL/GenBank/DDBJ databases">
        <authorList>
            <person name="De Canck E."/>
        </authorList>
    </citation>
    <scope>NUCLEOTIDE SEQUENCE [LARGE SCALE GENOMIC DNA]</scope>
    <source>
        <strain evidence="12 13">LMG 3441</strain>
    </source>
</reference>
<protein>
    <submittedName>
        <fullName evidence="12">Dipeptide transport ATP-binding protein DppD</fullName>
    </submittedName>
</protein>
<accession>A0A6S6YZJ7</accession>
<dbReference type="InterPro" id="IPR003593">
    <property type="entry name" value="AAA+_ATPase"/>
</dbReference>
<dbReference type="FunFam" id="3.40.50.300:FF:000016">
    <property type="entry name" value="Oligopeptide ABC transporter ATP-binding component"/>
    <property type="match status" value="1"/>
</dbReference>
<evidence type="ECO:0000256" key="5">
    <source>
        <dbReference type="ARBA" id="ARBA00022519"/>
    </source>
</evidence>
<gene>
    <name evidence="12" type="primary">dppD_1</name>
    <name evidence="12" type="ORF">LMG3441_00231</name>
</gene>
<keyword evidence="13" id="KW-1185">Reference proteome</keyword>
<evidence type="ECO:0000256" key="9">
    <source>
        <dbReference type="ARBA" id="ARBA00023136"/>
    </source>
</evidence>
<name>A0A6S6YZJ7_9BURK</name>
<dbReference type="GO" id="GO:0015833">
    <property type="term" value="P:peptide transport"/>
    <property type="evidence" value="ECO:0007669"/>
    <property type="project" value="InterPro"/>
</dbReference>
<evidence type="ECO:0000259" key="11">
    <source>
        <dbReference type="PROSITE" id="PS50893"/>
    </source>
</evidence>
<evidence type="ECO:0000256" key="4">
    <source>
        <dbReference type="ARBA" id="ARBA00022475"/>
    </source>
</evidence>
<dbReference type="AlphaFoldDB" id="A0A6S6YZJ7"/>
<evidence type="ECO:0000256" key="1">
    <source>
        <dbReference type="ARBA" id="ARBA00004417"/>
    </source>
</evidence>
<dbReference type="InterPro" id="IPR013563">
    <property type="entry name" value="Oligopep_ABC_C"/>
</dbReference>
<evidence type="ECO:0000313" key="12">
    <source>
        <dbReference type="EMBL" id="CAB3654690.1"/>
    </source>
</evidence>
<dbReference type="CDD" id="cd03257">
    <property type="entry name" value="ABC_NikE_OppD_transporters"/>
    <property type="match status" value="1"/>
</dbReference>
<dbReference type="EMBL" id="CADIJQ010000001">
    <property type="protein sequence ID" value="CAB3654690.1"/>
    <property type="molecule type" value="Genomic_DNA"/>
</dbReference>
<dbReference type="InterPro" id="IPR017871">
    <property type="entry name" value="ABC_transporter-like_CS"/>
</dbReference>
<evidence type="ECO:0000313" key="13">
    <source>
        <dbReference type="Proteomes" id="UP000494269"/>
    </source>
</evidence>
<dbReference type="GO" id="GO:0016887">
    <property type="term" value="F:ATP hydrolysis activity"/>
    <property type="evidence" value="ECO:0007669"/>
    <property type="project" value="InterPro"/>
</dbReference>
<organism evidence="12 13">
    <name type="scientific">Achromobacter kerstersii</name>
    <dbReference type="NCBI Taxonomy" id="1353890"/>
    <lineage>
        <taxon>Bacteria</taxon>
        <taxon>Pseudomonadati</taxon>
        <taxon>Pseudomonadota</taxon>
        <taxon>Betaproteobacteria</taxon>
        <taxon>Burkholderiales</taxon>
        <taxon>Alcaligenaceae</taxon>
        <taxon>Achromobacter</taxon>
    </lineage>
</organism>
<dbReference type="SUPFAM" id="SSF52540">
    <property type="entry name" value="P-loop containing nucleoside triphosphate hydrolases"/>
    <property type="match status" value="1"/>
</dbReference>
<keyword evidence="3" id="KW-0813">Transport</keyword>
<keyword evidence="8" id="KW-1278">Translocase</keyword>
<keyword evidence="4" id="KW-1003">Cell membrane</keyword>
<dbReference type="Pfam" id="PF08352">
    <property type="entry name" value="oligo_HPY"/>
    <property type="match status" value="1"/>
</dbReference>
<keyword evidence="5" id="KW-0997">Cell inner membrane</keyword>
<dbReference type="Proteomes" id="UP000494269">
    <property type="component" value="Unassembled WGS sequence"/>
</dbReference>